<accession>A0A017RZF6</accession>
<dbReference type="Pfam" id="PF02021">
    <property type="entry name" value="UPF0102"/>
    <property type="match status" value="1"/>
</dbReference>
<evidence type="ECO:0000313" key="4">
    <source>
        <dbReference type="Proteomes" id="UP000019681"/>
    </source>
</evidence>
<gene>
    <name evidence="3" type="ORF">Q428_03345</name>
</gene>
<sequence>MLSRNEVGKFGEKLACDFLIKNGYTILERNFRTRHGEIDIIAKDSDFIAFVEVKTRRSIKFGHPREAVDYFKQTKIKNIAIVYLSRAKLKNLNLRFDVVDIILDNDDKTKSITIIKNAF</sequence>
<evidence type="ECO:0000313" key="3">
    <source>
        <dbReference type="EMBL" id="EYE89325.1"/>
    </source>
</evidence>
<dbReference type="InterPro" id="IPR003509">
    <property type="entry name" value="UPF0102_YraN-like"/>
</dbReference>
<dbReference type="SUPFAM" id="SSF52980">
    <property type="entry name" value="Restriction endonuclease-like"/>
    <property type="match status" value="1"/>
</dbReference>
<dbReference type="PANTHER" id="PTHR34039">
    <property type="entry name" value="UPF0102 PROTEIN YRAN"/>
    <property type="match status" value="1"/>
</dbReference>
<protein>
    <recommendedName>
        <fullName evidence="2">UPF0102 protein Q428_03345</fullName>
    </recommendedName>
</protein>
<evidence type="ECO:0000256" key="1">
    <source>
        <dbReference type="ARBA" id="ARBA00006738"/>
    </source>
</evidence>
<organism evidence="3 4">
    <name type="scientific">Fervidicella metallireducens AeB</name>
    <dbReference type="NCBI Taxonomy" id="1403537"/>
    <lineage>
        <taxon>Bacteria</taxon>
        <taxon>Bacillati</taxon>
        <taxon>Bacillota</taxon>
        <taxon>Clostridia</taxon>
        <taxon>Eubacteriales</taxon>
        <taxon>Clostridiaceae</taxon>
        <taxon>Fervidicella</taxon>
    </lineage>
</organism>
<dbReference type="PANTHER" id="PTHR34039:SF1">
    <property type="entry name" value="UPF0102 PROTEIN YRAN"/>
    <property type="match status" value="1"/>
</dbReference>
<comment type="caution">
    <text evidence="3">The sequence shown here is derived from an EMBL/GenBank/DDBJ whole genome shotgun (WGS) entry which is preliminary data.</text>
</comment>
<comment type="similarity">
    <text evidence="1 2">Belongs to the UPF0102 family.</text>
</comment>
<dbReference type="CDD" id="cd20736">
    <property type="entry name" value="PoNe_Nuclease"/>
    <property type="match status" value="1"/>
</dbReference>
<dbReference type="OrthoDB" id="9802516at2"/>
<dbReference type="Gene3D" id="3.40.1350.10">
    <property type="match status" value="1"/>
</dbReference>
<dbReference type="RefSeq" id="WP_035378139.1">
    <property type="nucleotide sequence ID" value="NZ_AZQP01000006.1"/>
</dbReference>
<dbReference type="NCBIfam" id="NF009150">
    <property type="entry name" value="PRK12497.1-3"/>
    <property type="match status" value="1"/>
</dbReference>
<dbReference type="AlphaFoldDB" id="A0A017RZF6"/>
<reference evidence="3 4" key="1">
    <citation type="journal article" date="2014" name="Genome Announc.">
        <title>Draft Genome Sequence of Fervidicella metallireducens Strain AeBT, an Iron-Reducing Thermoanaerobe from the Great Artesian Basin.</title>
        <authorList>
            <person name="Patel B.K."/>
        </authorList>
    </citation>
    <scope>NUCLEOTIDE SEQUENCE [LARGE SCALE GENOMIC DNA]</scope>
    <source>
        <strain evidence="3 4">AeB</strain>
    </source>
</reference>
<keyword evidence="4" id="KW-1185">Reference proteome</keyword>
<evidence type="ECO:0000256" key="2">
    <source>
        <dbReference type="HAMAP-Rule" id="MF_00048"/>
    </source>
</evidence>
<dbReference type="HAMAP" id="MF_00048">
    <property type="entry name" value="UPF0102"/>
    <property type="match status" value="1"/>
</dbReference>
<dbReference type="Proteomes" id="UP000019681">
    <property type="component" value="Unassembled WGS sequence"/>
</dbReference>
<dbReference type="GO" id="GO:0003676">
    <property type="term" value="F:nucleic acid binding"/>
    <property type="evidence" value="ECO:0007669"/>
    <property type="project" value="InterPro"/>
</dbReference>
<dbReference type="NCBIfam" id="NF009154">
    <property type="entry name" value="PRK12497.3-3"/>
    <property type="match status" value="1"/>
</dbReference>
<proteinExistence type="inferred from homology"/>
<dbReference type="InterPro" id="IPR011856">
    <property type="entry name" value="tRNA_endonuc-like_dom_sf"/>
</dbReference>
<name>A0A017RZF6_9CLOT</name>
<dbReference type="EMBL" id="AZQP01000006">
    <property type="protein sequence ID" value="EYE89325.1"/>
    <property type="molecule type" value="Genomic_DNA"/>
</dbReference>
<dbReference type="STRING" id="1403537.Q428_03345"/>
<dbReference type="NCBIfam" id="TIGR00252">
    <property type="entry name" value="YraN family protein"/>
    <property type="match status" value="1"/>
</dbReference>
<dbReference type="InterPro" id="IPR011335">
    <property type="entry name" value="Restrct_endonuc-II-like"/>
</dbReference>